<feature type="domain" description="Methyltransferase" evidence="2">
    <location>
        <begin position="49"/>
        <end position="143"/>
    </location>
</feature>
<dbReference type="GO" id="GO:0032259">
    <property type="term" value="P:methylation"/>
    <property type="evidence" value="ECO:0007669"/>
    <property type="project" value="UniProtKB-KW"/>
</dbReference>
<proteinExistence type="predicted"/>
<evidence type="ECO:0000259" key="2">
    <source>
        <dbReference type="Pfam" id="PF13649"/>
    </source>
</evidence>
<dbReference type="CDD" id="cd02440">
    <property type="entry name" value="AdoMet_MTases"/>
    <property type="match status" value="1"/>
</dbReference>
<dbReference type="EMBL" id="FQZO01000002">
    <property type="protein sequence ID" value="SHI83209.1"/>
    <property type="molecule type" value="Genomic_DNA"/>
</dbReference>
<dbReference type="Gene3D" id="3.40.50.150">
    <property type="entry name" value="Vaccinia Virus protein VP39"/>
    <property type="match status" value="1"/>
</dbReference>
<organism evidence="3 4">
    <name type="scientific">Clostridium amylolyticum</name>
    <dbReference type="NCBI Taxonomy" id="1121298"/>
    <lineage>
        <taxon>Bacteria</taxon>
        <taxon>Bacillati</taxon>
        <taxon>Bacillota</taxon>
        <taxon>Clostridia</taxon>
        <taxon>Eubacteriales</taxon>
        <taxon>Clostridiaceae</taxon>
        <taxon>Clostridium</taxon>
    </lineage>
</organism>
<sequence length="217" mass="25307">MERNIEKMAEFFNHRAEGYEKHMLKLQDIDSYYKSLSKEIISTNDKIEVLDLGCGTGLELKEIFKKCPNANITGIDMSESMLELLKEKYSSFSNQIKLINGSYLNISFSENKYDYVISSMTMHHFTHEVKRQLYSKIKACLKKEIGIYIEGDYVVDDEKEAEYLSHYHEKLKFLKEELYHIDIPFTVDTQKALLLKAGFNNVNVIFHKEKSAIFIAS</sequence>
<dbReference type="STRING" id="1121298.SAMN05444401_1531"/>
<evidence type="ECO:0000313" key="3">
    <source>
        <dbReference type="EMBL" id="SHI83209.1"/>
    </source>
</evidence>
<evidence type="ECO:0000256" key="1">
    <source>
        <dbReference type="ARBA" id="ARBA00022679"/>
    </source>
</evidence>
<protein>
    <submittedName>
        <fullName evidence="3">tRNA (Cmo5U34)-methyltransferase</fullName>
    </submittedName>
</protein>
<name>A0A1M6ECU8_9CLOT</name>
<dbReference type="GO" id="GO:0008168">
    <property type="term" value="F:methyltransferase activity"/>
    <property type="evidence" value="ECO:0007669"/>
    <property type="project" value="UniProtKB-KW"/>
</dbReference>
<dbReference type="PANTHER" id="PTHR43861">
    <property type="entry name" value="TRANS-ACONITATE 2-METHYLTRANSFERASE-RELATED"/>
    <property type="match status" value="1"/>
</dbReference>
<keyword evidence="4" id="KW-1185">Reference proteome</keyword>
<dbReference type="Pfam" id="PF13649">
    <property type="entry name" value="Methyltransf_25"/>
    <property type="match status" value="1"/>
</dbReference>
<dbReference type="InterPro" id="IPR041698">
    <property type="entry name" value="Methyltransf_25"/>
</dbReference>
<dbReference type="InterPro" id="IPR029063">
    <property type="entry name" value="SAM-dependent_MTases_sf"/>
</dbReference>
<dbReference type="AlphaFoldDB" id="A0A1M6ECU8"/>
<reference evidence="3 4" key="1">
    <citation type="submission" date="2016-11" db="EMBL/GenBank/DDBJ databases">
        <authorList>
            <person name="Jaros S."/>
            <person name="Januszkiewicz K."/>
            <person name="Wedrychowicz H."/>
        </authorList>
    </citation>
    <scope>NUCLEOTIDE SEQUENCE [LARGE SCALE GENOMIC DNA]</scope>
    <source>
        <strain evidence="3 4">DSM 21864</strain>
    </source>
</reference>
<accession>A0A1M6ECU8</accession>
<keyword evidence="3" id="KW-0489">Methyltransferase</keyword>
<evidence type="ECO:0000313" key="4">
    <source>
        <dbReference type="Proteomes" id="UP000184080"/>
    </source>
</evidence>
<keyword evidence="1 3" id="KW-0808">Transferase</keyword>
<dbReference type="SUPFAM" id="SSF53335">
    <property type="entry name" value="S-adenosyl-L-methionine-dependent methyltransferases"/>
    <property type="match status" value="1"/>
</dbReference>
<dbReference type="RefSeq" id="WP_073005230.1">
    <property type="nucleotide sequence ID" value="NZ_FQZO01000002.1"/>
</dbReference>
<dbReference type="Proteomes" id="UP000184080">
    <property type="component" value="Unassembled WGS sequence"/>
</dbReference>
<gene>
    <name evidence="3" type="ORF">SAMN05444401_1531</name>
</gene>
<dbReference type="OrthoDB" id="465705at2"/>